<evidence type="ECO:0000313" key="3">
    <source>
        <dbReference type="EMBL" id="MDQ9070951.1"/>
    </source>
</evidence>
<dbReference type="SMART" id="SM00972">
    <property type="entry name" value="SCPU"/>
    <property type="match status" value="1"/>
</dbReference>
<dbReference type="GeneID" id="84207993"/>
<dbReference type="PANTHER" id="PTHR37089">
    <property type="entry name" value="PROTEIN U-RELATED"/>
    <property type="match status" value="1"/>
</dbReference>
<evidence type="ECO:0000256" key="1">
    <source>
        <dbReference type="SAM" id="SignalP"/>
    </source>
</evidence>
<dbReference type="Gene3D" id="2.60.40.1090">
    <property type="entry name" value="Fimbrial-type adhesion domain"/>
    <property type="match status" value="1"/>
</dbReference>
<evidence type="ECO:0000313" key="4">
    <source>
        <dbReference type="Proteomes" id="UP001243195"/>
    </source>
</evidence>
<feature type="chain" id="PRO_5043857884" evidence="1">
    <location>
        <begin position="23"/>
        <end position="159"/>
    </location>
</feature>
<protein>
    <submittedName>
        <fullName evidence="3">Spore coat U domain-containing protein</fullName>
    </submittedName>
</protein>
<reference evidence="3" key="1">
    <citation type="submission" date="2023-08" db="EMBL/GenBank/DDBJ databases">
        <title>Emergence of clinically-relevant ST2 carbapenem-resistant Acinetobacter baumannii strains in hospital sewages in Zhejiang, East of China.</title>
        <authorList>
            <person name="Kaichao C."/>
            <person name="Zhang R."/>
        </authorList>
    </citation>
    <scope>NUCLEOTIDE SEQUENCE</scope>
    <source>
        <strain evidence="3">M-SY-60</strain>
    </source>
</reference>
<feature type="signal peptide" evidence="1">
    <location>
        <begin position="1"/>
        <end position="22"/>
    </location>
</feature>
<accession>A0AAW8JI33</accession>
<organism evidence="3 4">
    <name type="scientific">Acinetobacter gerneri</name>
    <dbReference type="NCBI Taxonomy" id="202952"/>
    <lineage>
        <taxon>Bacteria</taxon>
        <taxon>Pseudomonadati</taxon>
        <taxon>Pseudomonadota</taxon>
        <taxon>Gammaproteobacteria</taxon>
        <taxon>Moraxellales</taxon>
        <taxon>Moraxellaceae</taxon>
        <taxon>Acinetobacter</taxon>
    </lineage>
</organism>
<name>A0AAW8JI33_9GAMM</name>
<comment type="caution">
    <text evidence="3">The sequence shown here is derived from an EMBL/GenBank/DDBJ whole genome shotgun (WGS) entry which is preliminary data.</text>
</comment>
<evidence type="ECO:0000259" key="2">
    <source>
        <dbReference type="Pfam" id="PF05229"/>
    </source>
</evidence>
<dbReference type="Proteomes" id="UP001243195">
    <property type="component" value="Unassembled WGS sequence"/>
</dbReference>
<sequence length="159" mass="16765">MKTSVLALSVCALVCSSSFSFAANQDTTQFNIKITIKETCNISSQEASDIDFGSINRSSSDVSAQGNLNVTCTSGTPYNIALKSNRVMSNSLSSSSSIPYMLYQDSAQNVVWGTDSSSAYTNTGNGSTQQIGVWGKVFSQNTNVPAGSYADTVTAVISY</sequence>
<dbReference type="InterPro" id="IPR053167">
    <property type="entry name" value="Spore_coat_component"/>
</dbReference>
<dbReference type="GO" id="GO:0009289">
    <property type="term" value="C:pilus"/>
    <property type="evidence" value="ECO:0007669"/>
    <property type="project" value="InterPro"/>
</dbReference>
<dbReference type="AlphaFoldDB" id="A0AAW8JI33"/>
<dbReference type="EMBL" id="JAVIDA010000005">
    <property type="protein sequence ID" value="MDQ9070951.1"/>
    <property type="molecule type" value="Genomic_DNA"/>
</dbReference>
<gene>
    <name evidence="3" type="ORF">RFH51_05675</name>
</gene>
<proteinExistence type="predicted"/>
<dbReference type="RefSeq" id="WP_004855279.1">
    <property type="nucleotide sequence ID" value="NZ_BBLI01000088.1"/>
</dbReference>
<dbReference type="InterPro" id="IPR036937">
    <property type="entry name" value="Adhesion_dom_fimbrial_sf"/>
</dbReference>
<dbReference type="GO" id="GO:0007155">
    <property type="term" value="P:cell adhesion"/>
    <property type="evidence" value="ECO:0007669"/>
    <property type="project" value="InterPro"/>
</dbReference>
<feature type="domain" description="Spore coat protein U/FanG" evidence="2">
    <location>
        <begin position="27"/>
        <end position="155"/>
    </location>
</feature>
<dbReference type="Pfam" id="PF05229">
    <property type="entry name" value="SCPU"/>
    <property type="match status" value="1"/>
</dbReference>
<dbReference type="InterPro" id="IPR007893">
    <property type="entry name" value="Spore_coat_U/FanG"/>
</dbReference>
<keyword evidence="1" id="KW-0732">Signal</keyword>
<dbReference type="PANTHER" id="PTHR37089:SF4">
    <property type="entry name" value="EXPORTED PROTEIN"/>
    <property type="match status" value="1"/>
</dbReference>